<feature type="compositionally biased region" description="Low complexity" evidence="1">
    <location>
        <begin position="305"/>
        <end position="315"/>
    </location>
</feature>
<dbReference type="EMBL" id="JBBJUP010000016">
    <property type="protein sequence ID" value="MEJ8281068.1"/>
    <property type="molecule type" value="Genomic_DNA"/>
</dbReference>
<reference evidence="3 4" key="1">
    <citation type="submission" date="2024-03" db="EMBL/GenBank/DDBJ databases">
        <title>Draft genome sequence of Pseudonocardia sp. DW16-2.</title>
        <authorList>
            <person name="Duangmal K."/>
        </authorList>
    </citation>
    <scope>NUCLEOTIDE SEQUENCE [LARGE SCALE GENOMIC DNA]</scope>
    <source>
        <strain evidence="3 4">DW16-2</strain>
    </source>
</reference>
<feature type="transmembrane region" description="Helical" evidence="2">
    <location>
        <begin position="336"/>
        <end position="361"/>
    </location>
</feature>
<name>A0ABU8TAS7_9PSEU</name>
<keyword evidence="4" id="KW-1185">Reference proteome</keyword>
<evidence type="ECO:0000313" key="3">
    <source>
        <dbReference type="EMBL" id="MEJ8281068.1"/>
    </source>
</evidence>
<gene>
    <name evidence="3" type="ORF">WJX68_19150</name>
</gene>
<keyword evidence="2" id="KW-1133">Transmembrane helix</keyword>
<proteinExistence type="predicted"/>
<feature type="compositionally biased region" description="Low complexity" evidence="1">
    <location>
        <begin position="268"/>
        <end position="289"/>
    </location>
</feature>
<feature type="region of interest" description="Disordered" evidence="1">
    <location>
        <begin position="1"/>
        <end position="85"/>
    </location>
</feature>
<organism evidence="3 4">
    <name type="scientific">Pseudonocardia spirodelae</name>
    <dbReference type="NCBI Taxonomy" id="3133431"/>
    <lineage>
        <taxon>Bacteria</taxon>
        <taxon>Bacillati</taxon>
        <taxon>Actinomycetota</taxon>
        <taxon>Actinomycetes</taxon>
        <taxon>Pseudonocardiales</taxon>
        <taxon>Pseudonocardiaceae</taxon>
        <taxon>Pseudonocardia</taxon>
    </lineage>
</organism>
<feature type="region of interest" description="Disordered" evidence="1">
    <location>
        <begin position="97"/>
        <end position="315"/>
    </location>
</feature>
<keyword evidence="2" id="KW-0472">Membrane</keyword>
<feature type="compositionally biased region" description="Low complexity" evidence="1">
    <location>
        <begin position="218"/>
        <end position="228"/>
    </location>
</feature>
<keyword evidence="2" id="KW-0812">Transmembrane</keyword>
<evidence type="ECO:0000313" key="4">
    <source>
        <dbReference type="Proteomes" id="UP001364211"/>
    </source>
</evidence>
<protein>
    <submittedName>
        <fullName evidence="3">Uncharacterized protein</fullName>
    </submittedName>
</protein>
<comment type="caution">
    <text evidence="3">The sequence shown here is derived from an EMBL/GenBank/DDBJ whole genome shotgun (WGS) entry which is preliminary data.</text>
</comment>
<feature type="compositionally biased region" description="Low complexity" evidence="1">
    <location>
        <begin position="152"/>
        <end position="164"/>
    </location>
</feature>
<sequence length="381" mass="37959">MTGPQHRPSPGPRGDDRDGARPSPSPSPRPRHGFDEDAFPEDSYQGGYPDLRGSRPVERATPTDPEGFGELYGGTGPQPSVGPTAYAAPVRYEGYGAAVPAGTPQRPADDAGYGRASHRMPEAAQEETGYDRGRAAYGEYGDPESRGGTAIDGGPPYAGAAIGYRGSGYVSSGAPVAPADPADAPYDQDAPAEPSPAAQRHDDADPAGAGPRYGTPGSGAAQPYAAGPGTAGGGTAVAERTGVTDEPAAPTGSSAVPAPRTPSDPGGRRPATVAEAAAARFGGRGTPAPSAAAVDSGAEATGPNATAGRAGRVPAPGAGTAVTVARDPRALTVLRVVTYVLVSLCCLVFLASVVYGVVLWFELRGALGASPLFGGSPAGTF</sequence>
<evidence type="ECO:0000256" key="2">
    <source>
        <dbReference type="SAM" id="Phobius"/>
    </source>
</evidence>
<dbReference type="Proteomes" id="UP001364211">
    <property type="component" value="Unassembled WGS sequence"/>
</dbReference>
<evidence type="ECO:0000256" key="1">
    <source>
        <dbReference type="SAM" id="MobiDB-lite"/>
    </source>
</evidence>
<dbReference type="RefSeq" id="WP_340292916.1">
    <property type="nucleotide sequence ID" value="NZ_JBBJUP010000016.1"/>
</dbReference>
<accession>A0ABU8TAS7</accession>
<feature type="compositionally biased region" description="Low complexity" evidence="1">
    <location>
        <begin position="174"/>
        <end position="192"/>
    </location>
</feature>